<reference evidence="2" key="1">
    <citation type="thesis" date="2020" institute="ProQuest LLC" country="789 East Eisenhower Parkway, Ann Arbor, MI, USA">
        <title>Comparative Genomics and Chromosome Evolution.</title>
        <authorList>
            <person name="Mudd A.B."/>
        </authorList>
    </citation>
    <scope>NUCLEOTIDE SEQUENCE</scope>
    <source>
        <strain evidence="2">1538</strain>
        <tissue evidence="2">Blood</tissue>
    </source>
</reference>
<evidence type="ECO:0000313" key="3">
    <source>
        <dbReference type="Proteomes" id="UP001181693"/>
    </source>
</evidence>
<protein>
    <submittedName>
        <fullName evidence="2">Uncharacterized protein</fullName>
    </submittedName>
</protein>
<organism evidence="2 3">
    <name type="scientific">Pyxicephalus adspersus</name>
    <name type="common">African bullfrog</name>
    <dbReference type="NCBI Taxonomy" id="30357"/>
    <lineage>
        <taxon>Eukaryota</taxon>
        <taxon>Metazoa</taxon>
        <taxon>Chordata</taxon>
        <taxon>Craniata</taxon>
        <taxon>Vertebrata</taxon>
        <taxon>Euteleostomi</taxon>
        <taxon>Amphibia</taxon>
        <taxon>Batrachia</taxon>
        <taxon>Anura</taxon>
        <taxon>Neobatrachia</taxon>
        <taxon>Ranoidea</taxon>
        <taxon>Pyxicephalidae</taxon>
        <taxon>Pyxicephalinae</taxon>
        <taxon>Pyxicephalus</taxon>
    </lineage>
</organism>
<accession>A0AAV3A6F9</accession>
<dbReference type="EMBL" id="DYDO01000006">
    <property type="protein sequence ID" value="DBA22209.1"/>
    <property type="molecule type" value="Genomic_DNA"/>
</dbReference>
<name>A0AAV3A6F9_PYXAD</name>
<keyword evidence="3" id="KW-1185">Reference proteome</keyword>
<keyword evidence="1" id="KW-1133">Transmembrane helix</keyword>
<dbReference type="Proteomes" id="UP001181693">
    <property type="component" value="Unassembled WGS sequence"/>
</dbReference>
<feature type="transmembrane region" description="Helical" evidence="1">
    <location>
        <begin position="24"/>
        <end position="44"/>
    </location>
</feature>
<sequence>MMTGSHNVGIMGESTRHCAPKMEICILVSPCSVVFICFVQKFLLFEQCNVQVLLEMVRVLCSLMFLLYLHCAVSGIYSSDLCSFVQP</sequence>
<evidence type="ECO:0000256" key="1">
    <source>
        <dbReference type="SAM" id="Phobius"/>
    </source>
</evidence>
<keyword evidence="1" id="KW-0812">Transmembrane</keyword>
<evidence type="ECO:0000313" key="2">
    <source>
        <dbReference type="EMBL" id="DBA22209.1"/>
    </source>
</evidence>
<comment type="caution">
    <text evidence="2">The sequence shown here is derived from an EMBL/GenBank/DDBJ whole genome shotgun (WGS) entry which is preliminary data.</text>
</comment>
<keyword evidence="1" id="KW-0472">Membrane</keyword>
<gene>
    <name evidence="2" type="ORF">GDO54_013262</name>
</gene>
<feature type="transmembrane region" description="Helical" evidence="1">
    <location>
        <begin position="56"/>
        <end position="77"/>
    </location>
</feature>
<proteinExistence type="predicted"/>
<dbReference type="AlphaFoldDB" id="A0AAV3A6F9"/>